<comment type="caution">
    <text evidence="1">The sequence shown here is derived from an EMBL/GenBank/DDBJ whole genome shotgun (WGS) entry which is preliminary data.</text>
</comment>
<dbReference type="InterPro" id="IPR009069">
    <property type="entry name" value="Cys_alpha_HP_mot_SF"/>
</dbReference>
<dbReference type="SUPFAM" id="SSF47072">
    <property type="entry name" value="Cysteine alpha-hairpin motif"/>
    <property type="match status" value="1"/>
</dbReference>
<reference evidence="1" key="1">
    <citation type="journal article" date="2020" name="bioRxiv">
        <title>Comparative genomics of Chlamydomonas.</title>
        <authorList>
            <person name="Craig R.J."/>
            <person name="Hasan A.R."/>
            <person name="Ness R.W."/>
            <person name="Keightley P.D."/>
        </authorList>
    </citation>
    <scope>NUCLEOTIDE SEQUENCE</scope>
    <source>
        <strain evidence="1">CCAP 11/173</strain>
    </source>
</reference>
<dbReference type="OrthoDB" id="541597at2759"/>
<gene>
    <name evidence="1" type="ORF">HYH02_008999</name>
</gene>
<dbReference type="EMBL" id="JAEHOD010000029">
    <property type="protein sequence ID" value="KAG2444056.1"/>
    <property type="molecule type" value="Genomic_DNA"/>
</dbReference>
<accession>A0A835WAZ5</accession>
<protein>
    <submittedName>
        <fullName evidence="1">Uncharacterized protein</fullName>
    </submittedName>
</protein>
<evidence type="ECO:0000313" key="2">
    <source>
        <dbReference type="Proteomes" id="UP000613740"/>
    </source>
</evidence>
<dbReference type="Proteomes" id="UP000613740">
    <property type="component" value="Unassembled WGS sequence"/>
</dbReference>
<proteinExistence type="predicted"/>
<name>A0A835WAZ5_9CHLO</name>
<organism evidence="1 2">
    <name type="scientific">Chlamydomonas schloesseri</name>
    <dbReference type="NCBI Taxonomy" id="2026947"/>
    <lineage>
        <taxon>Eukaryota</taxon>
        <taxon>Viridiplantae</taxon>
        <taxon>Chlorophyta</taxon>
        <taxon>core chlorophytes</taxon>
        <taxon>Chlorophyceae</taxon>
        <taxon>CS clade</taxon>
        <taxon>Chlamydomonadales</taxon>
        <taxon>Chlamydomonadaceae</taxon>
        <taxon>Chlamydomonas</taxon>
    </lineage>
</organism>
<keyword evidence="2" id="KW-1185">Reference proteome</keyword>
<evidence type="ECO:0000313" key="1">
    <source>
        <dbReference type="EMBL" id="KAG2444056.1"/>
    </source>
</evidence>
<dbReference type="PANTHER" id="PTHR47587:SF2">
    <property type="entry name" value="OS05G0103500 PROTEIN"/>
    <property type="match status" value="1"/>
</dbReference>
<dbReference type="AlphaFoldDB" id="A0A835WAZ5"/>
<sequence>MATADITFTVGLLEKLAGIKKPLREPPAAKPLVPRSPAISLPTRTPFSPDAARMVAQDSQLTRQLQATREVAGLLVKHEEAEVAKMTSLAADMLREFSVATKPLPCQTESAACVQCFKANTAEAWRCSDVAEAYRQCATAAFTHARAAASAAAPATAASG</sequence>
<dbReference type="PANTHER" id="PTHR47587">
    <property type="entry name" value="OS05G0103500 PROTEIN"/>
    <property type="match status" value="1"/>
</dbReference>